<dbReference type="EMBL" id="JNSK01000119">
    <property type="protein sequence ID" value="KGA14733.1"/>
    <property type="molecule type" value="Genomic_DNA"/>
</dbReference>
<dbReference type="InterPro" id="IPR011611">
    <property type="entry name" value="PfkB_dom"/>
</dbReference>
<dbReference type="SUPFAM" id="SSF53613">
    <property type="entry name" value="Ribokinase-like"/>
    <property type="match status" value="1"/>
</dbReference>
<accession>A0A094S9Q5</accession>
<evidence type="ECO:0000259" key="6">
    <source>
        <dbReference type="Pfam" id="PF00294"/>
    </source>
</evidence>
<dbReference type="InterPro" id="IPR029056">
    <property type="entry name" value="Ribokinase-like"/>
</dbReference>
<name>A0A094S9Q5_9ZZZZ</name>
<comment type="caution">
    <text evidence="7">The sequence shown here is derived from an EMBL/GenBank/DDBJ whole genome shotgun (WGS) entry which is preliminary data.</text>
</comment>
<keyword evidence="2" id="KW-0808">Transferase</keyword>
<evidence type="ECO:0000256" key="5">
    <source>
        <dbReference type="ARBA" id="ARBA00022840"/>
    </source>
</evidence>
<dbReference type="PANTHER" id="PTHR43085:SF1">
    <property type="entry name" value="PSEUDOURIDINE KINASE-RELATED"/>
    <property type="match status" value="1"/>
</dbReference>
<dbReference type="CDD" id="cd01167">
    <property type="entry name" value="bac_FRK"/>
    <property type="match status" value="1"/>
</dbReference>
<organism evidence="7">
    <name type="scientific">freshwater metagenome</name>
    <dbReference type="NCBI Taxonomy" id="449393"/>
    <lineage>
        <taxon>unclassified sequences</taxon>
        <taxon>metagenomes</taxon>
        <taxon>ecological metagenomes</taxon>
    </lineage>
</organism>
<evidence type="ECO:0000256" key="3">
    <source>
        <dbReference type="ARBA" id="ARBA00022741"/>
    </source>
</evidence>
<dbReference type="Pfam" id="PF00294">
    <property type="entry name" value="PfkB"/>
    <property type="match status" value="1"/>
</dbReference>
<keyword evidence="3" id="KW-0547">Nucleotide-binding</keyword>
<proteinExistence type="inferred from homology"/>
<reference evidence="7" key="1">
    <citation type="submission" date="2014-05" db="EMBL/GenBank/DDBJ databases">
        <title>Key roles for freshwater Actinobacteria revealed by deep metagenomic sequencing.</title>
        <authorList>
            <person name="Ghai R."/>
            <person name="Mizuno C.M."/>
            <person name="Picazo A."/>
            <person name="Camacho A."/>
            <person name="Rodriguez-Valera F."/>
        </authorList>
    </citation>
    <scope>NUCLEOTIDE SEQUENCE</scope>
</reference>
<dbReference type="AlphaFoldDB" id="A0A094S9Q5"/>
<keyword evidence="4" id="KW-0418">Kinase</keyword>
<dbReference type="PANTHER" id="PTHR43085">
    <property type="entry name" value="HEXOKINASE FAMILY MEMBER"/>
    <property type="match status" value="1"/>
</dbReference>
<comment type="similarity">
    <text evidence="1">Belongs to the carbohydrate kinase PfkB family.</text>
</comment>
<feature type="domain" description="Carbohydrate kinase PfkB" evidence="6">
    <location>
        <begin position="22"/>
        <end position="293"/>
    </location>
</feature>
<dbReference type="InterPro" id="IPR050306">
    <property type="entry name" value="PfkB_Carbo_kinase"/>
</dbReference>
<protein>
    <recommendedName>
        <fullName evidence="6">Carbohydrate kinase PfkB domain-containing protein</fullName>
    </recommendedName>
</protein>
<evidence type="ECO:0000256" key="1">
    <source>
        <dbReference type="ARBA" id="ARBA00010688"/>
    </source>
</evidence>
<evidence type="ECO:0000313" key="7">
    <source>
        <dbReference type="EMBL" id="KGA14733.1"/>
    </source>
</evidence>
<evidence type="ECO:0000256" key="2">
    <source>
        <dbReference type="ARBA" id="ARBA00022679"/>
    </source>
</evidence>
<evidence type="ECO:0000256" key="4">
    <source>
        <dbReference type="ARBA" id="ARBA00022777"/>
    </source>
</evidence>
<keyword evidence="5" id="KW-0067">ATP-binding</keyword>
<gene>
    <name evidence="7" type="ORF">GM50_19025</name>
</gene>
<dbReference type="GO" id="GO:0005524">
    <property type="term" value="F:ATP binding"/>
    <property type="evidence" value="ECO:0007669"/>
    <property type="project" value="UniProtKB-KW"/>
</dbReference>
<dbReference type="GO" id="GO:0016301">
    <property type="term" value="F:kinase activity"/>
    <property type="evidence" value="ECO:0007669"/>
    <property type="project" value="UniProtKB-KW"/>
</dbReference>
<dbReference type="Gene3D" id="3.40.1190.20">
    <property type="match status" value="1"/>
</dbReference>
<sequence length="305" mass="32241">MSIWVCGEVLIDLLPGTPDRVAVVGGGPANTAKALSRLGHQVQFIDGISTDSYGKSARAELLNDGVGLDLVLTSDLPTCTATISLSQDGSASYEFLIDNTATFAFSDSWLPDPEKYKPSVLQIGTLVTIIEPGASVLYDWAVRVGEFAPIVFDPNIRPSVMPDLIRYRDEVEKWIKISSVVKFSEDDIAALYPNEDPIEIAKICLAKGVQLVVITKGANGIVGITEQGVVEVPGQKVAVVDTVGAGDTVGALIVEAVLQDGIVNLTGNKLSEVLNRAAVAAAITCSRAGAQPPRALELSQALERK</sequence>